<feature type="non-terminal residue" evidence="1">
    <location>
        <position position="1"/>
    </location>
</feature>
<sequence length="89" mass="10077">KHDGILYYNLNSIKVSVGYMEVVGNAFASNTSDKNSDLEKLLKVLRCKSTDQHAQKIAIIRNSLFVPFLVYASNRQCIGKIVEIIKKFK</sequence>
<evidence type="ECO:0000313" key="2">
    <source>
        <dbReference type="Proteomes" id="UP000789920"/>
    </source>
</evidence>
<name>A0ACA9S0P7_9GLOM</name>
<feature type="non-terminal residue" evidence="1">
    <location>
        <position position="89"/>
    </location>
</feature>
<keyword evidence="2" id="KW-1185">Reference proteome</keyword>
<comment type="caution">
    <text evidence="1">The sequence shown here is derived from an EMBL/GenBank/DDBJ whole genome shotgun (WGS) entry which is preliminary data.</text>
</comment>
<dbReference type="Proteomes" id="UP000789920">
    <property type="component" value="Unassembled WGS sequence"/>
</dbReference>
<protein>
    <submittedName>
        <fullName evidence="1">8105_t:CDS:1</fullName>
    </submittedName>
</protein>
<reference evidence="1" key="1">
    <citation type="submission" date="2021-06" db="EMBL/GenBank/DDBJ databases">
        <authorList>
            <person name="Kallberg Y."/>
            <person name="Tangrot J."/>
            <person name="Rosling A."/>
        </authorList>
    </citation>
    <scope>NUCLEOTIDE SEQUENCE</scope>
    <source>
        <strain evidence="1">MA461A</strain>
    </source>
</reference>
<accession>A0ACA9S0P7</accession>
<proteinExistence type="predicted"/>
<dbReference type="EMBL" id="CAJVQC010083955">
    <property type="protein sequence ID" value="CAG8820684.1"/>
    <property type="molecule type" value="Genomic_DNA"/>
</dbReference>
<gene>
    <name evidence="1" type="ORF">RPERSI_LOCUS25402</name>
</gene>
<evidence type="ECO:0000313" key="1">
    <source>
        <dbReference type="EMBL" id="CAG8820684.1"/>
    </source>
</evidence>
<organism evidence="1 2">
    <name type="scientific">Racocetra persica</name>
    <dbReference type="NCBI Taxonomy" id="160502"/>
    <lineage>
        <taxon>Eukaryota</taxon>
        <taxon>Fungi</taxon>
        <taxon>Fungi incertae sedis</taxon>
        <taxon>Mucoromycota</taxon>
        <taxon>Glomeromycotina</taxon>
        <taxon>Glomeromycetes</taxon>
        <taxon>Diversisporales</taxon>
        <taxon>Gigasporaceae</taxon>
        <taxon>Racocetra</taxon>
    </lineage>
</organism>